<dbReference type="AlphaFoldDB" id="A0A1J5PSG3"/>
<dbReference type="Pfam" id="PF13361">
    <property type="entry name" value="UvrD_C"/>
    <property type="match status" value="1"/>
</dbReference>
<keyword evidence="5" id="KW-0413">Isomerase</keyword>
<evidence type="ECO:0000256" key="3">
    <source>
        <dbReference type="ARBA" id="ARBA00022806"/>
    </source>
</evidence>
<evidence type="ECO:0000256" key="2">
    <source>
        <dbReference type="ARBA" id="ARBA00022801"/>
    </source>
</evidence>
<evidence type="ECO:0000256" key="5">
    <source>
        <dbReference type="ARBA" id="ARBA00023235"/>
    </source>
</evidence>
<evidence type="ECO:0000256" key="1">
    <source>
        <dbReference type="ARBA" id="ARBA00022741"/>
    </source>
</evidence>
<evidence type="ECO:0000256" key="7">
    <source>
        <dbReference type="ARBA" id="ARBA00034808"/>
    </source>
</evidence>
<dbReference type="EC" id="5.6.2.4" evidence="7"/>
<feature type="domain" description="UvrD-like helicase ATP-binding" evidence="9">
    <location>
        <begin position="241"/>
        <end position="513"/>
    </location>
</feature>
<dbReference type="PANTHER" id="PTHR11070:SF45">
    <property type="entry name" value="DNA 3'-5' HELICASE"/>
    <property type="match status" value="1"/>
</dbReference>
<protein>
    <recommendedName>
        <fullName evidence="7">DNA 3'-5' helicase</fullName>
        <ecNumber evidence="7">5.6.2.4</ecNumber>
    </recommendedName>
</protein>
<dbReference type="GO" id="GO:0003677">
    <property type="term" value="F:DNA binding"/>
    <property type="evidence" value="ECO:0007669"/>
    <property type="project" value="InterPro"/>
</dbReference>
<name>A0A1J5PSG3_9ZZZZ</name>
<keyword evidence="2 10" id="KW-0378">Hydrolase</keyword>
<dbReference type="PROSITE" id="PS51198">
    <property type="entry name" value="UVRD_HELICASE_ATP_BIND"/>
    <property type="match status" value="1"/>
</dbReference>
<accession>A0A1J5PSG3</accession>
<dbReference type="InterPro" id="IPR027417">
    <property type="entry name" value="P-loop_NTPase"/>
</dbReference>
<dbReference type="InterPro" id="IPR014016">
    <property type="entry name" value="UvrD-like_ATP-bd"/>
</dbReference>
<dbReference type="Pfam" id="PF00580">
    <property type="entry name" value="UvrD-helicase"/>
    <property type="match status" value="1"/>
</dbReference>
<keyword evidence="3 10" id="KW-0347">Helicase</keyword>
<dbReference type="PANTHER" id="PTHR11070">
    <property type="entry name" value="UVRD / RECB / PCRA DNA HELICASE FAMILY MEMBER"/>
    <property type="match status" value="1"/>
</dbReference>
<dbReference type="InterPro" id="IPR000212">
    <property type="entry name" value="DNA_helicase_UvrD/REP"/>
</dbReference>
<dbReference type="EMBL" id="MLJW01002472">
    <property type="protein sequence ID" value="OIQ74542.1"/>
    <property type="molecule type" value="Genomic_DNA"/>
</dbReference>
<comment type="catalytic activity">
    <reaction evidence="6">
        <text>Couples ATP hydrolysis with the unwinding of duplex DNA by translocating in the 3'-5' direction.</text>
        <dbReference type="EC" id="5.6.2.4"/>
    </reaction>
</comment>
<reference evidence="10" key="1">
    <citation type="submission" date="2016-10" db="EMBL/GenBank/DDBJ databases">
        <title>Sequence of Gallionella enrichment culture.</title>
        <authorList>
            <person name="Poehlein A."/>
            <person name="Muehling M."/>
            <person name="Daniel R."/>
        </authorList>
    </citation>
    <scope>NUCLEOTIDE SEQUENCE</scope>
</reference>
<sequence>MDFRIADTFTDSLARLTGDEQKLVKTTAFDLQMNLANPGLSLHKLDRAKDPRFWSVRVGSDVRLIVHKSASSLLLCYADHHDKAYAWAERRKLEVHPTTGAAQFVELRERVEEIRVPKYVDELAPPGKIPAAAMPATKPLLFAQTPEQLLLGFGVPLEWLEEVRKANEDSLLDLVEHLPAEASEALLELATGGTPKPAPVVVQPDADPFEHPDALRRFRVVTNVEELERAFDYPWEKWITFLHPDQRQLVERGYAGPARVSGSAGTGKTIVALHRAAHLARANPDARVLLTTFSEGLATALRSKLRLLISSEPRLGERIEVAALDAVGLRLYEASFSKVKLTTVNDVKTRLAKHAAKVSGSRFGAAFLFGEWQQVVDAWQLQTWEDYRDAKRLGRKTRLSDAQRQSLWSVFDAVRQELQAEGLISMAGVFTRLAVEMPKRKHPPFEHVVLDEAQDVTVAQLKFLAALGGGRPNALFFAGDLGQRIFQMAFSWKSLGVDVRGRSRTLTVNYRTSHQIRAHADRLLGEEIADVDGNIESRRGAVSVFNGPLPVVTEFKTAALEADGVGEWLKAQEDAGLAPHEIGVFVRSDAELERASQALQRAGLPYVVLDEKVQSVVGKASVATMHFAKGLEFRAVAVMACDDEVVPLQSRIESVSDESDLDEVYATERHLLYVACTRAREFLHVSGVAPASEFLADLTG</sequence>
<dbReference type="SUPFAM" id="SSF52540">
    <property type="entry name" value="P-loop containing nucleoside triphosphate hydrolases"/>
    <property type="match status" value="1"/>
</dbReference>
<dbReference type="GO" id="GO:0005829">
    <property type="term" value="C:cytosol"/>
    <property type="evidence" value="ECO:0007669"/>
    <property type="project" value="TreeGrafter"/>
</dbReference>
<keyword evidence="4" id="KW-0067">ATP-binding</keyword>
<dbReference type="Gene3D" id="3.40.50.300">
    <property type="entry name" value="P-loop containing nucleotide triphosphate hydrolases"/>
    <property type="match status" value="2"/>
</dbReference>
<evidence type="ECO:0000256" key="4">
    <source>
        <dbReference type="ARBA" id="ARBA00022840"/>
    </source>
</evidence>
<organism evidence="10">
    <name type="scientific">mine drainage metagenome</name>
    <dbReference type="NCBI Taxonomy" id="410659"/>
    <lineage>
        <taxon>unclassified sequences</taxon>
        <taxon>metagenomes</taxon>
        <taxon>ecological metagenomes</taxon>
    </lineage>
</organism>
<evidence type="ECO:0000256" key="6">
    <source>
        <dbReference type="ARBA" id="ARBA00034617"/>
    </source>
</evidence>
<proteinExistence type="predicted"/>
<dbReference type="GO" id="GO:0005524">
    <property type="term" value="F:ATP binding"/>
    <property type="evidence" value="ECO:0007669"/>
    <property type="project" value="UniProtKB-KW"/>
</dbReference>
<dbReference type="GO" id="GO:0043138">
    <property type="term" value="F:3'-5' DNA helicase activity"/>
    <property type="evidence" value="ECO:0007669"/>
    <property type="project" value="UniProtKB-EC"/>
</dbReference>
<gene>
    <name evidence="10" type="primary">yjcD_2</name>
    <name evidence="10" type="ORF">GALL_438040</name>
</gene>
<comment type="caution">
    <text evidence="10">The sequence shown here is derived from an EMBL/GenBank/DDBJ whole genome shotgun (WGS) entry which is preliminary data.</text>
</comment>
<dbReference type="GO" id="GO:0016887">
    <property type="term" value="F:ATP hydrolysis activity"/>
    <property type="evidence" value="ECO:0007669"/>
    <property type="project" value="RHEA"/>
</dbReference>
<evidence type="ECO:0000256" key="8">
    <source>
        <dbReference type="ARBA" id="ARBA00048988"/>
    </source>
</evidence>
<comment type="catalytic activity">
    <reaction evidence="8">
        <text>ATP + H2O = ADP + phosphate + H(+)</text>
        <dbReference type="Rhea" id="RHEA:13065"/>
        <dbReference type="ChEBI" id="CHEBI:15377"/>
        <dbReference type="ChEBI" id="CHEBI:15378"/>
        <dbReference type="ChEBI" id="CHEBI:30616"/>
        <dbReference type="ChEBI" id="CHEBI:43474"/>
        <dbReference type="ChEBI" id="CHEBI:456216"/>
        <dbReference type="EC" id="5.6.2.4"/>
    </reaction>
</comment>
<dbReference type="InterPro" id="IPR014017">
    <property type="entry name" value="DNA_helicase_UvrD-like_C"/>
</dbReference>
<dbReference type="GO" id="GO:0000725">
    <property type="term" value="P:recombinational repair"/>
    <property type="evidence" value="ECO:0007669"/>
    <property type="project" value="TreeGrafter"/>
</dbReference>
<evidence type="ECO:0000313" key="10">
    <source>
        <dbReference type="EMBL" id="OIQ74542.1"/>
    </source>
</evidence>
<evidence type="ECO:0000259" key="9">
    <source>
        <dbReference type="PROSITE" id="PS51198"/>
    </source>
</evidence>
<keyword evidence="1" id="KW-0547">Nucleotide-binding</keyword>